<gene>
    <name evidence="5" type="primary">LOC100826396</name>
    <name evidence="4" type="ORF">BRADI_1g30117v3</name>
</gene>
<dbReference type="Proteomes" id="UP000008810">
    <property type="component" value="Chromosome 1"/>
</dbReference>
<dbReference type="FunFam" id="2.60.110.10:FF:000004">
    <property type="entry name" value="THAUMATIN-LIKE PROTEIN 1"/>
    <property type="match status" value="1"/>
</dbReference>
<dbReference type="InterPro" id="IPR037176">
    <property type="entry name" value="Osmotin/thaumatin-like_sf"/>
</dbReference>
<keyword evidence="3" id="KW-0732">Signal</keyword>
<dbReference type="Gramene" id="KQK16708">
    <property type="protein sequence ID" value="KQK16708"/>
    <property type="gene ID" value="BRADI_1g30117v3"/>
</dbReference>
<feature type="disulfide bond" evidence="2">
    <location>
        <begin position="86"/>
        <end position="95"/>
    </location>
</feature>
<feature type="disulfide bond" evidence="2">
    <location>
        <begin position="100"/>
        <end position="107"/>
    </location>
</feature>
<keyword evidence="6" id="KW-1185">Reference proteome</keyword>
<dbReference type="AlphaFoldDB" id="I1GVA8"/>
<name>I1GVA8_BRADI</name>
<dbReference type="GO" id="GO:0006952">
    <property type="term" value="P:defense response"/>
    <property type="evidence" value="ECO:0000318"/>
    <property type="project" value="GO_Central"/>
</dbReference>
<sequence>MVGVPAGPGGALLLLSLFCFSFLQGARPETMFTITNSCSYPVWPGILSNAGTPPPPTTGFALSPGQSLPVPLAAGWSGRLWARTLCAYNNSSFSCVTGDCGTGTLECSGHGAAPPATLAEFTLSSNTGAGAGGLDFYDVSLVDGYNVPVLVAPRGNASCRATGCPADVNAACPRELSVSVAGGGVGPSGAARGVVACRSACGAFGTAEYCCSGPDHGTPNTCAPTAYSKFFKAECPEAYSYAYDDASSTFTCAGNGNGGGYDVVFCPGESSGGKASPPASAAAAYPPMAFSSGGANPATTTSHAVIAVLLLLFIINLGL</sequence>
<feature type="disulfide bond" evidence="2">
    <location>
        <begin position="201"/>
        <end position="210"/>
    </location>
</feature>
<evidence type="ECO:0000256" key="3">
    <source>
        <dbReference type="SAM" id="SignalP"/>
    </source>
</evidence>
<dbReference type="EnsemblPlants" id="KQK16708">
    <property type="protein sequence ID" value="KQK16708"/>
    <property type="gene ID" value="BRADI_1g30117v3"/>
</dbReference>
<dbReference type="CDD" id="cd09218">
    <property type="entry name" value="TLP-PA"/>
    <property type="match status" value="1"/>
</dbReference>
<feature type="chain" id="PRO_5014094129" description="Thaumatin-like protein" evidence="3">
    <location>
        <begin position="29"/>
        <end position="319"/>
    </location>
</feature>
<feature type="disulfide bond" evidence="2">
    <location>
        <begin position="211"/>
        <end position="222"/>
    </location>
</feature>
<dbReference type="KEGG" id="bdi:100826396"/>
<evidence type="ECO:0000256" key="1">
    <source>
        <dbReference type="ARBA" id="ARBA00022821"/>
    </source>
</evidence>
<evidence type="ECO:0000313" key="4">
    <source>
        <dbReference type="EMBL" id="KQK16708.1"/>
    </source>
</evidence>
<dbReference type="SMART" id="SM00205">
    <property type="entry name" value="THN"/>
    <property type="match status" value="1"/>
</dbReference>
<protein>
    <recommendedName>
        <fullName evidence="7">Thaumatin-like protein</fullName>
    </recommendedName>
</protein>
<feature type="signal peptide" evidence="3">
    <location>
        <begin position="1"/>
        <end position="28"/>
    </location>
</feature>
<dbReference type="PIRSF" id="PIRSF002703">
    <property type="entry name" value="Thaumatin"/>
    <property type="match status" value="1"/>
</dbReference>
<dbReference type="PROSITE" id="PS51367">
    <property type="entry name" value="THAUMATIN_2"/>
    <property type="match status" value="1"/>
</dbReference>
<keyword evidence="2" id="KW-1015">Disulfide bond</keyword>
<dbReference type="PANTHER" id="PTHR31048">
    <property type="entry name" value="OS03G0233200 PROTEIN"/>
    <property type="match status" value="1"/>
</dbReference>
<feature type="disulfide bond" evidence="2">
    <location>
        <begin position="159"/>
        <end position="252"/>
    </location>
</feature>
<evidence type="ECO:0000313" key="6">
    <source>
        <dbReference type="Proteomes" id="UP000008810"/>
    </source>
</evidence>
<dbReference type="Pfam" id="PF00314">
    <property type="entry name" value="Thaumatin"/>
    <property type="match status" value="1"/>
</dbReference>
<dbReference type="HOGENOM" id="CLU_043181_0_1_1"/>
<feature type="disulfide bond" evidence="2">
    <location>
        <begin position="38"/>
        <end position="266"/>
    </location>
</feature>
<evidence type="ECO:0000256" key="2">
    <source>
        <dbReference type="PIRSR" id="PIRSR002703-1"/>
    </source>
</evidence>
<dbReference type="GeneID" id="100826396"/>
<organism evidence="5">
    <name type="scientific">Brachypodium distachyon</name>
    <name type="common">Purple false brome</name>
    <name type="synonym">Trachynia distachya</name>
    <dbReference type="NCBI Taxonomy" id="15368"/>
    <lineage>
        <taxon>Eukaryota</taxon>
        <taxon>Viridiplantae</taxon>
        <taxon>Streptophyta</taxon>
        <taxon>Embryophyta</taxon>
        <taxon>Tracheophyta</taxon>
        <taxon>Spermatophyta</taxon>
        <taxon>Magnoliopsida</taxon>
        <taxon>Liliopsida</taxon>
        <taxon>Poales</taxon>
        <taxon>Poaceae</taxon>
        <taxon>BOP clade</taxon>
        <taxon>Pooideae</taxon>
        <taxon>Stipodae</taxon>
        <taxon>Brachypodieae</taxon>
        <taxon>Brachypodium</taxon>
    </lineage>
</organism>
<dbReference type="OrthoDB" id="430315at2759"/>
<dbReference type="Gene3D" id="2.60.110.10">
    <property type="entry name" value="Thaumatin"/>
    <property type="match status" value="1"/>
</dbReference>
<accession>I1GVA8</accession>
<evidence type="ECO:0000313" key="5">
    <source>
        <dbReference type="EnsemblPlants" id="KQK16708"/>
    </source>
</evidence>
<dbReference type="eggNOG" id="ENOG502QUID">
    <property type="taxonomic scope" value="Eukaryota"/>
</dbReference>
<evidence type="ECO:0008006" key="7">
    <source>
        <dbReference type="Google" id="ProtNLM"/>
    </source>
</evidence>
<dbReference type="SUPFAM" id="SSF49870">
    <property type="entry name" value="Osmotin, thaumatin-like protein"/>
    <property type="match status" value="1"/>
</dbReference>
<reference evidence="5" key="3">
    <citation type="submission" date="2018-08" db="UniProtKB">
        <authorList>
            <consortium name="EnsemblPlants"/>
        </authorList>
    </citation>
    <scope>IDENTIFICATION</scope>
    <source>
        <strain evidence="5">cv. Bd21</strain>
    </source>
</reference>
<feature type="disulfide bond" evidence="2">
    <location>
        <begin position="172"/>
        <end position="197"/>
    </location>
</feature>
<dbReference type="PRINTS" id="PR00347">
    <property type="entry name" value="THAUMATIN"/>
</dbReference>
<reference evidence="4 5" key="1">
    <citation type="journal article" date="2010" name="Nature">
        <title>Genome sequencing and analysis of the model grass Brachypodium distachyon.</title>
        <authorList>
            <consortium name="International Brachypodium Initiative"/>
        </authorList>
    </citation>
    <scope>NUCLEOTIDE SEQUENCE [LARGE SCALE GENOMIC DNA]</scope>
    <source>
        <strain evidence="4">Bd21</strain>
        <strain evidence="5">cv. Bd21</strain>
    </source>
</reference>
<proteinExistence type="predicted"/>
<reference evidence="4" key="2">
    <citation type="submission" date="2017-06" db="EMBL/GenBank/DDBJ databases">
        <title>WGS assembly of Brachypodium distachyon.</title>
        <authorList>
            <consortium name="The International Brachypodium Initiative"/>
            <person name="Lucas S."/>
            <person name="Harmon-Smith M."/>
            <person name="Lail K."/>
            <person name="Tice H."/>
            <person name="Grimwood J."/>
            <person name="Bruce D."/>
            <person name="Barry K."/>
            <person name="Shu S."/>
            <person name="Lindquist E."/>
            <person name="Wang M."/>
            <person name="Pitluck S."/>
            <person name="Vogel J.P."/>
            <person name="Garvin D.F."/>
            <person name="Mockler T.C."/>
            <person name="Schmutz J."/>
            <person name="Rokhsar D."/>
            <person name="Bevan M.W."/>
        </authorList>
    </citation>
    <scope>NUCLEOTIDE SEQUENCE</scope>
    <source>
        <strain evidence="4">Bd21</strain>
    </source>
</reference>
<dbReference type="OMA" id="VFCPGTS"/>
<dbReference type="EMBL" id="CM000880">
    <property type="protein sequence ID" value="KQK16708.1"/>
    <property type="molecule type" value="Genomic_DNA"/>
</dbReference>
<dbReference type="InterPro" id="IPR001938">
    <property type="entry name" value="Thaumatin"/>
</dbReference>
<keyword evidence="1" id="KW-0611">Plant defense</keyword>
<dbReference type="RefSeq" id="XP_003560325.2">
    <property type="nucleotide sequence ID" value="XM_003560277.4"/>
</dbReference>
<feature type="disulfide bond" evidence="2">
    <location>
        <begin position="164"/>
        <end position="235"/>
    </location>
</feature>